<evidence type="ECO:0000313" key="2">
    <source>
        <dbReference type="Proteomes" id="UP000663720"/>
    </source>
</evidence>
<gene>
    <name evidence="1" type="ORF">dnl_32010</name>
</gene>
<dbReference type="KEGG" id="dli:dnl_32010"/>
<accession>A0A975B8Z9</accession>
<organism evidence="1 2">
    <name type="scientific">Desulfonema limicola</name>
    <dbReference type="NCBI Taxonomy" id="45656"/>
    <lineage>
        <taxon>Bacteria</taxon>
        <taxon>Pseudomonadati</taxon>
        <taxon>Thermodesulfobacteriota</taxon>
        <taxon>Desulfobacteria</taxon>
        <taxon>Desulfobacterales</taxon>
        <taxon>Desulfococcaceae</taxon>
        <taxon>Desulfonema</taxon>
    </lineage>
</organism>
<evidence type="ECO:0000313" key="1">
    <source>
        <dbReference type="EMBL" id="QTA80886.1"/>
    </source>
</evidence>
<dbReference type="RefSeq" id="WP_207692448.1">
    <property type="nucleotide sequence ID" value="NZ_CP061799.1"/>
</dbReference>
<name>A0A975B8Z9_9BACT</name>
<keyword evidence="2" id="KW-1185">Reference proteome</keyword>
<dbReference type="Proteomes" id="UP000663720">
    <property type="component" value="Chromosome"/>
</dbReference>
<reference evidence="1" key="1">
    <citation type="journal article" date="2021" name="Microb. Physiol.">
        <title>Proteogenomic Insights into the Physiology of Marine, Sulfate-Reducing, Filamentous Desulfonema limicola and Desulfonema magnum.</title>
        <authorList>
            <person name="Schnaars V."/>
            <person name="Wohlbrand L."/>
            <person name="Scheve S."/>
            <person name="Hinrichs C."/>
            <person name="Reinhardt R."/>
            <person name="Rabus R."/>
        </authorList>
    </citation>
    <scope>NUCLEOTIDE SEQUENCE</scope>
    <source>
        <strain evidence="1">5ac10</strain>
    </source>
</reference>
<sequence>MTPEITNATYLTEKHSNEVKFWTPCILDFFIKCKPELPISECIIDKRSNDEIRYKRRSQDSELIIKDAKHILHEEVNTEFLHRIDNIFNTKLSEDVELLIKANIYPDIIVITSNKVYLVENKPYYGSDLTGPQEACEAYCQFVKRLNNKEKINCEYLMIISACFKKYYKLENLQKCLKNKFGVLLLEDIFQEMHNHKFKYDDITEDWGLYTDKAYAFLEVGIK</sequence>
<dbReference type="EMBL" id="CP061799">
    <property type="protein sequence ID" value="QTA80886.1"/>
    <property type="molecule type" value="Genomic_DNA"/>
</dbReference>
<dbReference type="AlphaFoldDB" id="A0A975B8Z9"/>
<protein>
    <submittedName>
        <fullName evidence="1">Uncharacterized protein</fullName>
    </submittedName>
</protein>
<proteinExistence type="predicted"/>